<evidence type="ECO:0000313" key="1">
    <source>
        <dbReference type="EMBL" id="ABC83033.1"/>
    </source>
</evidence>
<organism evidence="1 2">
    <name type="scientific">Anaeromyxobacter dehalogenans (strain 2CP-C)</name>
    <dbReference type="NCBI Taxonomy" id="290397"/>
    <lineage>
        <taxon>Bacteria</taxon>
        <taxon>Pseudomonadati</taxon>
        <taxon>Myxococcota</taxon>
        <taxon>Myxococcia</taxon>
        <taxon>Myxococcales</taxon>
        <taxon>Cystobacterineae</taxon>
        <taxon>Anaeromyxobacteraceae</taxon>
        <taxon>Anaeromyxobacter</taxon>
    </lineage>
</organism>
<dbReference type="GO" id="GO:0005829">
    <property type="term" value="C:cytosol"/>
    <property type="evidence" value="ECO:0007669"/>
    <property type="project" value="TreeGrafter"/>
</dbReference>
<sequence length="430" mass="46073">MKRLLFDVSRWHLMLHREHRQMPRAQERDAPQLRLEDELFERLYTGEGERLAPSRVNAALRPWAERVHSTCDALPSFARLSAECRGDAAASAAAVEAIVRELNLPPPDEPPPAAPGVGKDPLRRPLAAACAAAARAVAELRDAAEGLAHVAFRGGLLPGTGTADGVPREQGAVRSLAARLKGDERLRRIAALAGRFKRIAAAKRRHRVKHGADEVTDVEQGADLGRALPVELAKLSHRLLRLDFLRALLEGRSLQYRLEGTATLGKGPLVVLLDKSGSMDGPRDVWATAVALALLDQAQRERRTFALLGFDARVKFEAVVKPSEALPEDGLFVSCCGGTEIAAAVRRGLEIIRTHPGALGKADLVLVTDGGSDASEAGAFRESAAALGVTILGLGIGVEREWLVPWCDEVHAVTDLSTADDPSATALFAA</sequence>
<dbReference type="SUPFAM" id="SSF53300">
    <property type="entry name" value="vWA-like"/>
    <property type="match status" value="1"/>
</dbReference>
<accession>Q2IEM5</accession>
<dbReference type="eggNOG" id="COG2425">
    <property type="taxonomic scope" value="Bacteria"/>
</dbReference>
<evidence type="ECO:0000313" key="2">
    <source>
        <dbReference type="Proteomes" id="UP000001935"/>
    </source>
</evidence>
<dbReference type="OrthoDB" id="4522915at2"/>
<dbReference type="PANTHER" id="PTHR36846:SF1">
    <property type="entry name" value="PROTEIN VIAA"/>
    <property type="match status" value="1"/>
</dbReference>
<dbReference type="Proteomes" id="UP000001935">
    <property type="component" value="Chromosome"/>
</dbReference>
<reference evidence="1 2" key="1">
    <citation type="submission" date="2006-01" db="EMBL/GenBank/DDBJ databases">
        <title>Complete sequence of Anaeromyxobacter dehalogenans 2CP-C.</title>
        <authorList>
            <consortium name="US DOE Joint Genome Institute"/>
            <person name="Copeland A."/>
            <person name="Lucas S."/>
            <person name="Lapidus A."/>
            <person name="Barry K."/>
            <person name="Detter J.C."/>
            <person name="Glavina T."/>
            <person name="Hammon N."/>
            <person name="Israni S."/>
            <person name="Pitluck S."/>
            <person name="Brettin T."/>
            <person name="Bruce D."/>
            <person name="Han C."/>
            <person name="Tapia R."/>
            <person name="Gilna P."/>
            <person name="Kiss H."/>
            <person name="Schmutz J."/>
            <person name="Larimer F."/>
            <person name="Land M."/>
            <person name="Kyrpides N."/>
            <person name="Anderson I."/>
            <person name="Sanford R.A."/>
            <person name="Ritalahti K.M."/>
            <person name="Thomas H.S."/>
            <person name="Kirby J.R."/>
            <person name="Zhulin I.B."/>
            <person name="Loeffler F.E."/>
            <person name="Richardson P."/>
        </authorList>
    </citation>
    <scope>NUCLEOTIDE SEQUENCE [LARGE SCALE GENOMIC DNA]</scope>
    <source>
        <strain evidence="1 2">2CP-C</strain>
    </source>
</reference>
<dbReference type="Pfam" id="PF05762">
    <property type="entry name" value="VWA_CoxE"/>
    <property type="match status" value="1"/>
</dbReference>
<dbReference type="EMBL" id="CP000251">
    <property type="protein sequence ID" value="ABC83033.1"/>
    <property type="molecule type" value="Genomic_DNA"/>
</dbReference>
<dbReference type="InterPro" id="IPR036465">
    <property type="entry name" value="vWFA_dom_sf"/>
</dbReference>
<dbReference type="KEGG" id="ade:Adeh_3265"/>
<dbReference type="InterPro" id="IPR008912">
    <property type="entry name" value="Uncharacterised_CoxE"/>
</dbReference>
<name>Q2IEM5_ANADE</name>
<proteinExistence type="predicted"/>
<protein>
    <submittedName>
        <fullName evidence="1">VWA containing CoxE-like protein</fullName>
    </submittedName>
</protein>
<dbReference type="HOGENOM" id="CLU_637199_0_0_7"/>
<dbReference type="AlphaFoldDB" id="Q2IEM5"/>
<dbReference type="PANTHER" id="PTHR36846">
    <property type="entry name" value="PROTEIN VIAA"/>
    <property type="match status" value="1"/>
</dbReference>
<gene>
    <name evidence="1" type="ordered locus">Adeh_3265</name>
</gene>
<dbReference type="STRING" id="290397.Adeh_3265"/>
<dbReference type="RefSeq" id="WP_011422315.1">
    <property type="nucleotide sequence ID" value="NC_007760.1"/>
</dbReference>
<dbReference type="Gene3D" id="3.40.50.410">
    <property type="entry name" value="von Willebrand factor, type A domain"/>
    <property type="match status" value="1"/>
</dbReference>